<dbReference type="Proteomes" id="UP000661607">
    <property type="component" value="Unassembled WGS sequence"/>
</dbReference>
<evidence type="ECO:0000313" key="4">
    <source>
        <dbReference type="Proteomes" id="UP000661607"/>
    </source>
</evidence>
<dbReference type="RefSeq" id="WP_192773705.1">
    <property type="nucleotide sequence ID" value="NZ_BAAASY010000036.1"/>
</dbReference>
<dbReference type="InterPro" id="IPR054612">
    <property type="entry name" value="Phage_capsid-like_C"/>
</dbReference>
<gene>
    <name evidence="3" type="ORF">H4W81_001034</name>
</gene>
<dbReference type="Pfam" id="PF05065">
    <property type="entry name" value="Phage_capsid"/>
    <property type="match status" value="1"/>
</dbReference>
<dbReference type="EMBL" id="JADBEF010000001">
    <property type="protein sequence ID" value="MBE1558255.1"/>
    <property type="molecule type" value="Genomic_DNA"/>
</dbReference>
<keyword evidence="4" id="KW-1185">Reference proteome</keyword>
<feature type="domain" description="Phage capsid-like C-terminal" evidence="2">
    <location>
        <begin position="92"/>
        <end position="371"/>
    </location>
</feature>
<sequence length="376" mass="40154">MIERAFSANQLPDYAAERATALVTTGSNRDQDLASRWIMVTGDENYRSAFAKLCGDPERGHLLWDNAESDAFRTAHSVQMEMRAMSLTDASGGYMVPFTLDPAIILTNPGTINPLRTISRVVQTVTDSWAGVTSAGVSAEWLAEATEAADASPTLAQPSIPVHKGAAFIPYSYEVGMDAGAGFLDELGALLQDGASRLQSIAYTTGTGTGQPKGIVTALDGSVSEVAPTTAETFSSPDVYKVKQALSPRWQANAQWLASGAIMDSIDQLETGNGAKKFPGVGEATPTLLRKPIWETSDMDSSINPAATADNHVLIYGDFSQFVIVDRIGTTIELIPNLFGANRRPTGQRGAFMWFRTGSDVTTVNAFRMLNVATTA</sequence>
<reference evidence="3 4" key="1">
    <citation type="submission" date="2020-10" db="EMBL/GenBank/DDBJ databases">
        <title>Sequencing the genomes of 1000 actinobacteria strains.</title>
        <authorList>
            <person name="Klenk H.-P."/>
        </authorList>
    </citation>
    <scope>NUCLEOTIDE SEQUENCE [LARGE SCALE GENOMIC DNA]</scope>
    <source>
        <strain evidence="3 4">DSM 43748</strain>
    </source>
</reference>
<dbReference type="SUPFAM" id="SSF56563">
    <property type="entry name" value="Major capsid protein gp5"/>
    <property type="match status" value="1"/>
</dbReference>
<evidence type="ECO:0000259" key="2">
    <source>
        <dbReference type="Pfam" id="PF05065"/>
    </source>
</evidence>
<comment type="subcellular location">
    <subcellularLocation>
        <location evidence="1">Virion</location>
    </subcellularLocation>
</comment>
<name>A0ABR9K8W1_9ACTN</name>
<organism evidence="3 4">
    <name type="scientific">Nonomuraea africana</name>
    <dbReference type="NCBI Taxonomy" id="46171"/>
    <lineage>
        <taxon>Bacteria</taxon>
        <taxon>Bacillati</taxon>
        <taxon>Actinomycetota</taxon>
        <taxon>Actinomycetes</taxon>
        <taxon>Streptosporangiales</taxon>
        <taxon>Streptosporangiaceae</taxon>
        <taxon>Nonomuraea</taxon>
    </lineage>
</organism>
<accession>A0ABR9K8W1</accession>
<comment type="caution">
    <text evidence="3">The sequence shown here is derived from an EMBL/GenBank/DDBJ whole genome shotgun (WGS) entry which is preliminary data.</text>
</comment>
<protein>
    <submittedName>
        <fullName evidence="3">HK97 family phage major capsid protein</fullName>
    </submittedName>
</protein>
<evidence type="ECO:0000256" key="1">
    <source>
        <dbReference type="ARBA" id="ARBA00004328"/>
    </source>
</evidence>
<proteinExistence type="predicted"/>
<dbReference type="NCBIfam" id="TIGR01554">
    <property type="entry name" value="major_cap_HK97"/>
    <property type="match status" value="1"/>
</dbReference>
<dbReference type="InterPro" id="IPR024455">
    <property type="entry name" value="Phage_capsid"/>
</dbReference>
<evidence type="ECO:0000313" key="3">
    <source>
        <dbReference type="EMBL" id="MBE1558255.1"/>
    </source>
</evidence>